<protein>
    <submittedName>
        <fullName evidence="1">Uncharacterized protein</fullName>
    </submittedName>
</protein>
<evidence type="ECO:0000313" key="1">
    <source>
        <dbReference type="EMBL" id="OMJ74472.1"/>
    </source>
</evidence>
<accession>A0A1R2BCH1</accession>
<dbReference type="EMBL" id="MPUH01000749">
    <property type="protein sequence ID" value="OMJ74472.1"/>
    <property type="molecule type" value="Genomic_DNA"/>
</dbReference>
<dbReference type="AlphaFoldDB" id="A0A1R2BCH1"/>
<comment type="caution">
    <text evidence="1">The sequence shown here is derived from an EMBL/GenBank/DDBJ whole genome shotgun (WGS) entry which is preliminary data.</text>
</comment>
<dbReference type="Proteomes" id="UP000187209">
    <property type="component" value="Unassembled WGS sequence"/>
</dbReference>
<reference evidence="1 2" key="1">
    <citation type="submission" date="2016-11" db="EMBL/GenBank/DDBJ databases">
        <title>The macronuclear genome of Stentor coeruleus: a giant cell with tiny introns.</title>
        <authorList>
            <person name="Slabodnick M."/>
            <person name="Ruby J.G."/>
            <person name="Reiff S.B."/>
            <person name="Swart E.C."/>
            <person name="Gosai S."/>
            <person name="Prabakaran S."/>
            <person name="Witkowska E."/>
            <person name="Larue G.E."/>
            <person name="Fisher S."/>
            <person name="Freeman R.M."/>
            <person name="Gunawardena J."/>
            <person name="Chu W."/>
            <person name="Stover N.A."/>
            <person name="Gregory B.D."/>
            <person name="Nowacki M."/>
            <person name="Derisi J."/>
            <person name="Roy S.W."/>
            <person name="Marshall W.F."/>
            <person name="Sood P."/>
        </authorList>
    </citation>
    <scope>NUCLEOTIDE SEQUENCE [LARGE SCALE GENOMIC DNA]</scope>
    <source>
        <strain evidence="1">WM001</strain>
    </source>
</reference>
<proteinExistence type="predicted"/>
<gene>
    <name evidence="1" type="ORF">SteCoe_26595</name>
</gene>
<keyword evidence="2" id="KW-1185">Reference proteome</keyword>
<organism evidence="1 2">
    <name type="scientific">Stentor coeruleus</name>
    <dbReference type="NCBI Taxonomy" id="5963"/>
    <lineage>
        <taxon>Eukaryota</taxon>
        <taxon>Sar</taxon>
        <taxon>Alveolata</taxon>
        <taxon>Ciliophora</taxon>
        <taxon>Postciliodesmatophora</taxon>
        <taxon>Heterotrichea</taxon>
        <taxon>Heterotrichida</taxon>
        <taxon>Stentoridae</taxon>
        <taxon>Stentor</taxon>
    </lineage>
</organism>
<evidence type="ECO:0000313" key="2">
    <source>
        <dbReference type="Proteomes" id="UP000187209"/>
    </source>
</evidence>
<sequence length="130" mass="15084">MISDWTGSYPQKFGKTKKHINITYTAQSSRQGLYGDVDTGIDIMKGRKHYESGPCQNQYEWKPCFKKVAQETIPIKPVGLRNLTPKFQEPKVRAERKHLTPLRATMVKDLFNDSCDVKYTGNYVINNRIW</sequence>
<name>A0A1R2BCH1_9CILI</name>